<dbReference type="Proteomes" id="UP000728185">
    <property type="component" value="Unassembled WGS sequence"/>
</dbReference>
<evidence type="ECO:0000256" key="1">
    <source>
        <dbReference type="ARBA" id="ARBA00022737"/>
    </source>
</evidence>
<dbReference type="PANTHER" id="PTHR44170:SF6">
    <property type="entry name" value="CONTACTIN"/>
    <property type="match status" value="1"/>
</dbReference>
<dbReference type="InterPro" id="IPR007110">
    <property type="entry name" value="Ig-like_dom"/>
</dbReference>
<dbReference type="InterPro" id="IPR036179">
    <property type="entry name" value="Ig-like_dom_sf"/>
</dbReference>
<feature type="transmembrane region" description="Helical" evidence="5">
    <location>
        <begin position="1026"/>
        <end position="1049"/>
    </location>
</feature>
<dbReference type="PROSITE" id="PS50853">
    <property type="entry name" value="FN3"/>
    <property type="match status" value="2"/>
</dbReference>
<dbReference type="SUPFAM" id="SSF48726">
    <property type="entry name" value="Immunoglobulin"/>
    <property type="match status" value="5"/>
</dbReference>
<dbReference type="SMART" id="SM00408">
    <property type="entry name" value="IGc2"/>
    <property type="match status" value="5"/>
</dbReference>
<feature type="domain" description="Fibronectin type-III" evidence="8">
    <location>
        <begin position="907"/>
        <end position="1002"/>
    </location>
</feature>
<feature type="region of interest" description="Disordered" evidence="4">
    <location>
        <begin position="1381"/>
        <end position="1509"/>
    </location>
</feature>
<feature type="domain" description="Ig-like" evidence="7">
    <location>
        <begin position="462"/>
        <end position="563"/>
    </location>
</feature>
<dbReference type="Pfam" id="PF00041">
    <property type="entry name" value="fn3"/>
    <property type="match status" value="1"/>
</dbReference>
<dbReference type="EMBL" id="LUCM01005092">
    <property type="protein sequence ID" value="KAA0193343.1"/>
    <property type="molecule type" value="Genomic_DNA"/>
</dbReference>
<dbReference type="InterPro" id="IPR013098">
    <property type="entry name" value="Ig_I-set"/>
</dbReference>
<organism evidence="9 10">
    <name type="scientific">Fasciolopsis buskii</name>
    <dbReference type="NCBI Taxonomy" id="27845"/>
    <lineage>
        <taxon>Eukaryota</taxon>
        <taxon>Metazoa</taxon>
        <taxon>Spiralia</taxon>
        <taxon>Lophotrochozoa</taxon>
        <taxon>Platyhelminthes</taxon>
        <taxon>Trematoda</taxon>
        <taxon>Digenea</taxon>
        <taxon>Plagiorchiida</taxon>
        <taxon>Echinostomata</taxon>
        <taxon>Echinostomatoidea</taxon>
        <taxon>Fasciolidae</taxon>
        <taxon>Fasciolopsis</taxon>
    </lineage>
</organism>
<protein>
    <submittedName>
        <fullName evidence="9">Uncharacterized protein</fullName>
    </submittedName>
</protein>
<keyword evidence="3" id="KW-0393">Immunoglobulin domain</keyword>
<dbReference type="InterPro" id="IPR003598">
    <property type="entry name" value="Ig_sub2"/>
</dbReference>
<evidence type="ECO:0000313" key="10">
    <source>
        <dbReference type="Proteomes" id="UP000728185"/>
    </source>
</evidence>
<reference evidence="9" key="1">
    <citation type="submission" date="2019-05" db="EMBL/GenBank/DDBJ databases">
        <title>Annotation for the trematode Fasciolopsis buski.</title>
        <authorList>
            <person name="Choi Y.-J."/>
        </authorList>
    </citation>
    <scope>NUCLEOTIDE SEQUENCE</scope>
    <source>
        <strain evidence="9">HT</strain>
        <tissue evidence="9">Whole worm</tissue>
    </source>
</reference>
<dbReference type="PANTHER" id="PTHR44170">
    <property type="entry name" value="PROTEIN SIDEKICK"/>
    <property type="match status" value="1"/>
</dbReference>
<evidence type="ECO:0000256" key="2">
    <source>
        <dbReference type="ARBA" id="ARBA00023157"/>
    </source>
</evidence>
<dbReference type="Pfam" id="PF13927">
    <property type="entry name" value="Ig_3"/>
    <property type="match status" value="2"/>
</dbReference>
<feature type="domain" description="Ig-like" evidence="7">
    <location>
        <begin position="39"/>
        <end position="133"/>
    </location>
</feature>
<feature type="region of interest" description="Disordered" evidence="4">
    <location>
        <begin position="1153"/>
        <end position="1183"/>
    </location>
</feature>
<dbReference type="OrthoDB" id="428111at2759"/>
<accession>A0A8E0VKA6</accession>
<keyword evidence="5" id="KW-0472">Membrane</keyword>
<feature type="domain" description="Ig-like" evidence="7">
    <location>
        <begin position="140"/>
        <end position="241"/>
    </location>
</feature>
<feature type="chain" id="PRO_5034878395" evidence="6">
    <location>
        <begin position="19"/>
        <end position="1509"/>
    </location>
</feature>
<evidence type="ECO:0000313" key="9">
    <source>
        <dbReference type="EMBL" id="KAA0193343.1"/>
    </source>
</evidence>
<dbReference type="SMART" id="SM00409">
    <property type="entry name" value="IG"/>
    <property type="match status" value="5"/>
</dbReference>
<proteinExistence type="predicted"/>
<dbReference type="Pfam" id="PF07679">
    <property type="entry name" value="I-set"/>
    <property type="match status" value="1"/>
</dbReference>
<dbReference type="SUPFAM" id="SSF49265">
    <property type="entry name" value="Fibronectin type III"/>
    <property type="match status" value="2"/>
</dbReference>
<feature type="domain" description="Fibronectin type-III" evidence="8">
    <location>
        <begin position="595"/>
        <end position="698"/>
    </location>
</feature>
<dbReference type="Gene3D" id="2.60.40.10">
    <property type="entry name" value="Immunoglobulins"/>
    <property type="match status" value="7"/>
</dbReference>
<name>A0A8E0VKA6_9TREM</name>
<sequence>MACLLNCCLTILTLPIYGGTHILIQNVTNRRSEKLPEIPRIVEAPVDHYSTDGFLEFTCRAEGNPQPIIQWYNSIDKQLVTDRIPSAESLSGIHVNKHYGRLMISNPTRGTLYSFYCNASNEVGWTVSDRAVQGGAAYLDKIFQLAPQNRTVNAGTNVTILCEPPTGIPQPLVFWIRDGKAIIPQENHTTDHSSSFSSSPLIVTPEGYLQIYHVQPRHGGRYICGARNMVAERYAPAMELVVRSSVTMIEIPKQTRVRQGQTAIFRCQADGAQSIHWERGYGEGDLDFSRMKVDQGQLTIQSARISDAGTYVCHVPNTGDYNATLTVDSPPSFVQTPRDLTEEVGQVATFRCLAQGHPKPSIYWELPNKTPVFPSDSDKDQKYTVYPDGSLRIKDLKTTDEGKYQCTAHSSIDTIHSSAKLRVIPRSGTTEMSFPSNFDDLAPSRTPNATEHVQTSVNFPIPFISQPPCNQTRMVGESVLFTCDVGNRKWWKQMRTSSRLSVRWIRMFGTVEQPIESLNPSDSHRFRVLRTGSLQISSLQPRDSGLYRCVLRSSAVHLQKSITVVILAEWTAKLEVVNIRSGISEELCQDIILPSPRNLKASNVTATSVTLVWEPLQTYPSEISSTGQRTISYRVEYLSLTESSNSWVTVEQNWPMNTVYLTGLIPDTIYYFLVRSRWMHGRIGRSSDPLGPVHTPSNLINSPSASVPYFSGYRSHNHIPDIREHIKRVQIDHIQFQVLADSQVHVQWSVTEGASVLNLINGFTIRAQEVDLLRCVGSILEQKGQTARTDRQFQSPLHYCSLQYSDSEGLAGMVYRLEGLQRLHTDSAGSASKPVVITTDINHSPISPVHNEISTQQYQGTVRTLRPFQCYELQISARISHAEYGKLESSPSDPKFILTSERAPSAPPSSVSVAWVAKSRAHIRWSAPIVSSWNGLLTGYVIQIYGELTQEPQIVNASHTIFSIDVDLPPRPEAYLVQVAAVTCAGVGVSSPPIRLVPTMYRSDLNASLQVKSTVNQTAQLLTQPWFVGTMIGSIVAWCTIIALVAFFCCRKRFSKANKTHRTVLSPPEVRLRSTVDMTSREAKATLGIRGDSINMESLLSDGNYAGEQNGNSVSQTKVGPFAQSRSFGEYLAQTQDALCPQLPVESRGQVRNLVDNRPSGDGRTGHRSQSLSSGGGRSSTDAVNHPVLVMSSHTLSNPEPMDMVNQREIPQSYSISPSQYGWQSPPGSYPHDILPPFQNSCEVPPPNILSFRPNGASPHWINKRNESLERGDGDSENFYPLTAEPTGDNAGVTPYATASIFSTSEMHGVSGCLVQKTPLSTICSAGVICYPCGNTQSSSDQTSYTSNSDRYRTRPCRGYIGGRYEENSMAHSYPVHSLADSAASRSSKTSRSPTASISRSSSRQQNKSQSTALTTTTTAASTEHSLNSSRVTPQEEEEEEQKMIADCSMPHADHMNGPTKTTAEGTPYPSHFDQLPSRRWSRSSRNDQHVNKVKNSVTASFNEEHSKA</sequence>
<feature type="signal peptide" evidence="6">
    <location>
        <begin position="1"/>
        <end position="18"/>
    </location>
</feature>
<evidence type="ECO:0000259" key="7">
    <source>
        <dbReference type="PROSITE" id="PS50835"/>
    </source>
</evidence>
<feature type="compositionally biased region" description="Low complexity" evidence="4">
    <location>
        <begin position="1381"/>
        <end position="1423"/>
    </location>
</feature>
<dbReference type="SMART" id="SM00060">
    <property type="entry name" value="FN3"/>
    <property type="match status" value="3"/>
</dbReference>
<evidence type="ECO:0000256" key="5">
    <source>
        <dbReference type="SAM" id="Phobius"/>
    </source>
</evidence>
<keyword evidence="5" id="KW-0812">Transmembrane</keyword>
<evidence type="ECO:0000259" key="8">
    <source>
        <dbReference type="PROSITE" id="PS50853"/>
    </source>
</evidence>
<evidence type="ECO:0000256" key="4">
    <source>
        <dbReference type="SAM" id="MobiDB-lite"/>
    </source>
</evidence>
<feature type="compositionally biased region" description="Polar residues" evidence="4">
    <location>
        <begin position="1424"/>
        <end position="1433"/>
    </location>
</feature>
<dbReference type="InterPro" id="IPR003599">
    <property type="entry name" value="Ig_sub"/>
</dbReference>
<dbReference type="PROSITE" id="PS50835">
    <property type="entry name" value="IG_LIKE"/>
    <property type="match status" value="5"/>
</dbReference>
<gene>
    <name evidence="9" type="ORF">FBUS_00307</name>
</gene>
<dbReference type="InterPro" id="IPR003961">
    <property type="entry name" value="FN3_dom"/>
</dbReference>
<dbReference type="FunFam" id="2.60.40.10:FF:000032">
    <property type="entry name" value="palladin isoform X1"/>
    <property type="match status" value="1"/>
</dbReference>
<keyword evidence="2" id="KW-1015">Disulfide bond</keyword>
<comment type="caution">
    <text evidence="9">The sequence shown here is derived from an EMBL/GenBank/DDBJ whole genome shotgun (WGS) entry which is preliminary data.</text>
</comment>
<keyword evidence="1" id="KW-0677">Repeat</keyword>
<evidence type="ECO:0000256" key="6">
    <source>
        <dbReference type="SAM" id="SignalP"/>
    </source>
</evidence>
<dbReference type="InterPro" id="IPR013783">
    <property type="entry name" value="Ig-like_fold"/>
</dbReference>
<dbReference type="GO" id="GO:0098609">
    <property type="term" value="P:cell-cell adhesion"/>
    <property type="evidence" value="ECO:0007669"/>
    <property type="project" value="TreeGrafter"/>
</dbReference>
<feature type="domain" description="Ig-like" evidence="7">
    <location>
        <begin position="244"/>
        <end position="326"/>
    </location>
</feature>
<evidence type="ECO:0000256" key="3">
    <source>
        <dbReference type="ARBA" id="ARBA00023319"/>
    </source>
</evidence>
<keyword evidence="10" id="KW-1185">Reference proteome</keyword>
<dbReference type="CDD" id="cd00063">
    <property type="entry name" value="FN3"/>
    <property type="match status" value="2"/>
</dbReference>
<keyword evidence="6" id="KW-0732">Signal</keyword>
<dbReference type="InterPro" id="IPR036116">
    <property type="entry name" value="FN3_sf"/>
</dbReference>
<keyword evidence="5" id="KW-1133">Transmembrane helix</keyword>
<feature type="domain" description="Ig-like" evidence="7">
    <location>
        <begin position="331"/>
        <end position="422"/>
    </location>
</feature>